<reference evidence="2 3" key="1">
    <citation type="submission" date="2017-02" db="EMBL/GenBank/DDBJ databases">
        <authorList>
            <person name="Peterson S.W."/>
        </authorList>
    </citation>
    <scope>NUCLEOTIDE SEQUENCE [LARGE SCALE GENOMIC DNA]</scope>
    <source>
        <strain evidence="2 3">DSM 25262</strain>
    </source>
</reference>
<accession>A0A1T5LB85</accession>
<dbReference type="PANTHER" id="PTHR43031">
    <property type="entry name" value="FAD-DEPENDENT OXIDOREDUCTASE"/>
    <property type="match status" value="1"/>
</dbReference>
<dbReference type="InterPro" id="IPR001763">
    <property type="entry name" value="Rhodanese-like_dom"/>
</dbReference>
<dbReference type="EMBL" id="FUZU01000002">
    <property type="protein sequence ID" value="SKC73230.1"/>
    <property type="molecule type" value="Genomic_DNA"/>
</dbReference>
<protein>
    <submittedName>
        <fullName evidence="2">Rhodanese-related sulfurtransferase</fullName>
    </submittedName>
</protein>
<dbReference type="STRING" id="688867.SAMN05660236_2880"/>
<keyword evidence="3" id="KW-1185">Reference proteome</keyword>
<dbReference type="SUPFAM" id="SSF52821">
    <property type="entry name" value="Rhodanese/Cell cycle control phosphatase"/>
    <property type="match status" value="1"/>
</dbReference>
<evidence type="ECO:0000313" key="2">
    <source>
        <dbReference type="EMBL" id="SKC73230.1"/>
    </source>
</evidence>
<keyword evidence="2" id="KW-0808">Transferase</keyword>
<dbReference type="PROSITE" id="PS50206">
    <property type="entry name" value="RHODANESE_3"/>
    <property type="match status" value="1"/>
</dbReference>
<dbReference type="GO" id="GO:0004792">
    <property type="term" value="F:thiosulfate-cyanide sulfurtransferase activity"/>
    <property type="evidence" value="ECO:0007669"/>
    <property type="project" value="InterPro"/>
</dbReference>
<proteinExistence type="predicted"/>
<dbReference type="Proteomes" id="UP000190961">
    <property type="component" value="Unassembled WGS sequence"/>
</dbReference>
<dbReference type="InterPro" id="IPR001307">
    <property type="entry name" value="Thiosulphate_STrfase_CS"/>
</dbReference>
<dbReference type="PROSITE" id="PS00380">
    <property type="entry name" value="RHODANESE_1"/>
    <property type="match status" value="1"/>
</dbReference>
<sequence length="154" mass="17202">MLIMKYLISYSDSYAFSLTLNKSRMNAQTKHYHDKLEFEIDSSDLFELISNGQKIIPVDARKAFGYEAEHIPGAINIPHRTMTEDSTRDLDKDFLYVTYCDGIGCNASTKGALKMSQLGFKVKELIGGIAWWKLDGYATEGANAAQGLKIQCAC</sequence>
<dbReference type="InterPro" id="IPR036873">
    <property type="entry name" value="Rhodanese-like_dom_sf"/>
</dbReference>
<evidence type="ECO:0000313" key="3">
    <source>
        <dbReference type="Proteomes" id="UP000190961"/>
    </source>
</evidence>
<name>A0A1T5LB85_9BACT</name>
<dbReference type="SMART" id="SM00450">
    <property type="entry name" value="RHOD"/>
    <property type="match status" value="1"/>
</dbReference>
<dbReference type="AlphaFoldDB" id="A0A1T5LB85"/>
<feature type="domain" description="Rhodanese" evidence="1">
    <location>
        <begin position="51"/>
        <end position="141"/>
    </location>
</feature>
<dbReference type="InterPro" id="IPR050229">
    <property type="entry name" value="GlpE_sulfurtransferase"/>
</dbReference>
<gene>
    <name evidence="2" type="ORF">SAMN05660236_2880</name>
</gene>
<evidence type="ECO:0000259" key="1">
    <source>
        <dbReference type="PROSITE" id="PS50206"/>
    </source>
</evidence>
<dbReference type="Pfam" id="PF00581">
    <property type="entry name" value="Rhodanese"/>
    <property type="match status" value="1"/>
</dbReference>
<organism evidence="2 3">
    <name type="scientific">Ohtaekwangia koreensis</name>
    <dbReference type="NCBI Taxonomy" id="688867"/>
    <lineage>
        <taxon>Bacteria</taxon>
        <taxon>Pseudomonadati</taxon>
        <taxon>Bacteroidota</taxon>
        <taxon>Cytophagia</taxon>
        <taxon>Cytophagales</taxon>
        <taxon>Fulvivirgaceae</taxon>
        <taxon>Ohtaekwangia</taxon>
    </lineage>
</organism>
<dbReference type="PANTHER" id="PTHR43031:SF1">
    <property type="entry name" value="PYRIDINE NUCLEOTIDE-DISULPHIDE OXIDOREDUCTASE"/>
    <property type="match status" value="1"/>
</dbReference>
<dbReference type="Gene3D" id="3.40.250.10">
    <property type="entry name" value="Rhodanese-like domain"/>
    <property type="match status" value="1"/>
</dbReference>